<sequence length="402" mass="43038">MVNKRKAAAEAEFEEEPQKTIADHYSSSEDGEEEESEEESENDDESEEEDGSEEEDDEEEEEEEDEEEEEEDEESKRETLKKLLEPFGKDQIIEFFKQAALKNPKIVERVTQSAESDPVHRKIFIYGLGWDATSEQVLSVFRKYGEIEECKVVADKLTGPQVNPDKLRSFFAKFGEIEEGPIGQDPVTGKFKGYALFVYKTPDGCKKALEEPVKVFEGTQLQCRRAVEGNRGNKNQTGGGAASIQQIDIASVNYGMGVNPSAVMVAQSPGMGLANPVLASALGQTVLPPTPAATGFPHAIRANPALGLGFGGNYGINNISPSVIGSYSSQAVLQGSYGPQVAALPGGYGSTSQAAALQGLGAYQSAQLGQSSAGAMAAAATTTRPQSGFGTSGTTFPTYFGR</sequence>
<keyword evidence="2" id="KW-1185">Reference proteome</keyword>
<proteinExistence type="predicted"/>
<evidence type="ECO:0000313" key="2">
    <source>
        <dbReference type="Proteomes" id="UP001062846"/>
    </source>
</evidence>
<reference evidence="1" key="1">
    <citation type="submission" date="2022-02" db="EMBL/GenBank/DDBJ databases">
        <title>Plant Genome Project.</title>
        <authorList>
            <person name="Zhang R.-G."/>
        </authorList>
    </citation>
    <scope>NUCLEOTIDE SEQUENCE</scope>
    <source>
        <strain evidence="1">AT1</strain>
    </source>
</reference>
<gene>
    <name evidence="1" type="ORF">RHMOL_Rhmol04G0343700</name>
</gene>
<name>A0ACC0P8J1_RHOML</name>
<evidence type="ECO:0000313" key="1">
    <source>
        <dbReference type="EMBL" id="KAI8561484.1"/>
    </source>
</evidence>
<dbReference type="Proteomes" id="UP001062846">
    <property type="component" value="Chromosome 4"/>
</dbReference>
<dbReference type="EMBL" id="CM046391">
    <property type="protein sequence ID" value="KAI8561484.1"/>
    <property type="molecule type" value="Genomic_DNA"/>
</dbReference>
<protein>
    <submittedName>
        <fullName evidence="1">Uncharacterized protein</fullName>
    </submittedName>
</protein>
<organism evidence="1 2">
    <name type="scientific">Rhododendron molle</name>
    <name type="common">Chinese azalea</name>
    <name type="synonym">Azalea mollis</name>
    <dbReference type="NCBI Taxonomy" id="49168"/>
    <lineage>
        <taxon>Eukaryota</taxon>
        <taxon>Viridiplantae</taxon>
        <taxon>Streptophyta</taxon>
        <taxon>Embryophyta</taxon>
        <taxon>Tracheophyta</taxon>
        <taxon>Spermatophyta</taxon>
        <taxon>Magnoliopsida</taxon>
        <taxon>eudicotyledons</taxon>
        <taxon>Gunneridae</taxon>
        <taxon>Pentapetalae</taxon>
        <taxon>asterids</taxon>
        <taxon>Ericales</taxon>
        <taxon>Ericaceae</taxon>
        <taxon>Ericoideae</taxon>
        <taxon>Rhodoreae</taxon>
        <taxon>Rhododendron</taxon>
    </lineage>
</organism>
<comment type="caution">
    <text evidence="1">The sequence shown here is derived from an EMBL/GenBank/DDBJ whole genome shotgun (WGS) entry which is preliminary data.</text>
</comment>
<accession>A0ACC0P8J1</accession>